<dbReference type="Pfam" id="PF02415">
    <property type="entry name" value="Chlam_PMP"/>
    <property type="match status" value="1"/>
</dbReference>
<dbReference type="PANTHER" id="PTHR11319:SF35">
    <property type="entry name" value="OUTER MEMBRANE PROTEIN PMPC-RELATED"/>
    <property type="match status" value="1"/>
</dbReference>
<dbReference type="Proteomes" id="UP001068021">
    <property type="component" value="Unassembled WGS sequence"/>
</dbReference>
<dbReference type="Gene3D" id="2.60.40.10">
    <property type="entry name" value="Immunoglobulins"/>
    <property type="match status" value="1"/>
</dbReference>
<keyword evidence="5" id="KW-0732">Signal</keyword>
<evidence type="ECO:0000256" key="6">
    <source>
        <dbReference type="ARBA" id="ARBA00023136"/>
    </source>
</evidence>
<evidence type="ECO:0000256" key="1">
    <source>
        <dbReference type="ARBA" id="ARBA00004196"/>
    </source>
</evidence>
<feature type="domain" description="SbsA Ig-like" evidence="8">
    <location>
        <begin position="771"/>
        <end position="873"/>
    </location>
</feature>
<evidence type="ECO:0000256" key="4">
    <source>
        <dbReference type="ARBA" id="ARBA00022525"/>
    </source>
</evidence>
<evidence type="ECO:0000313" key="9">
    <source>
        <dbReference type="EMBL" id="MCZ3365750.1"/>
    </source>
</evidence>
<dbReference type="InterPro" id="IPR006626">
    <property type="entry name" value="PbH1"/>
</dbReference>
<keyword evidence="4" id="KW-0964">Secreted</keyword>
<dbReference type="InterPro" id="IPR011050">
    <property type="entry name" value="Pectin_lyase_fold/virulence"/>
</dbReference>
<protein>
    <submittedName>
        <fullName evidence="9">Ig-like domain-containing protein</fullName>
    </submittedName>
</protein>
<evidence type="ECO:0000259" key="8">
    <source>
        <dbReference type="Pfam" id="PF13205"/>
    </source>
</evidence>
<dbReference type="RefSeq" id="WP_169740458.1">
    <property type="nucleotide sequence ID" value="NZ_JAPVER010000020.1"/>
</dbReference>
<comment type="subcellular location">
    <subcellularLocation>
        <location evidence="1">Cell envelope</location>
    </subcellularLocation>
    <subcellularLocation>
        <location evidence="2">Cell outer membrane</location>
    </subcellularLocation>
    <subcellularLocation>
        <location evidence="3">Secreted</location>
    </subcellularLocation>
</comment>
<evidence type="ECO:0000256" key="7">
    <source>
        <dbReference type="ARBA" id="ARBA00023237"/>
    </source>
</evidence>
<keyword evidence="7" id="KW-0998">Cell outer membrane</keyword>
<dbReference type="SMART" id="SM00710">
    <property type="entry name" value="PbH1"/>
    <property type="match status" value="12"/>
</dbReference>
<sequence length="876" mass="90117">MTGNDSWNGESSIWDDLTMSGPKKSIKNATGTVTSGGTINIANGHYSGENNTDVVIDKNMTIVGERRGNTIINGTGSAQIFTIQKGINVIIKNLTFVNGTATQNLTLADKNITAGGAICNFGNLTIVNSTFRGNTATSEYISKNHSVAGGAVYNVGDLTVTGSDFINNAAKGNLIGNNGTVGGSIFNIGNLTVDTSNFTGNSATAGGAIYNLGVLTVLNSIFTGNTAAGNNVTSGGAIYNEYNSTLNLNGGILNIYGSTFTGNHASGNGTSGGGAIGNEKNLTIKNSTFTGNKVISTGNTAMGGAIFNIGNLTVTNCKFGLNALTGNTANGKNNASAAGAILNSGNLTINGSEFNYNTAYFGGAVYNGGNLTVTGSNFTGNTAMGGAIFNTGNSTITSSNFTANAANSAKGHSIGGAISNSGVLTVNNSKFNSNTATNGGAICNDGNATVINSTFTGNKVTSSDITVENYGGAIYNEGKLSVSGSTFTGNRAVSTNAMNLAYGGGAIFNFKEATVKTSKFTGNLADFGGAISNIGKLSVSGSTFTGNRAVSTISSYTFDGGAISNNGNLSVTYSAFTGNVGDLGGAISNWGNLTVLGSTLTSNNATSDGGAVYNEGKLTVHFCRIIGNHLKVPQYVSSTGYVLDDVDNYKGSADVKYNWWGSNAGPSSGRVYNATTGPWLVLTLSASPTTIKARGTSTITADFLHDSNGGYHSYSSGHAPDGMAVSFTTKFGTIGSKASTVNGVAKSTLKAGSTGGIVNVAAKTDSQTVQIPLKVTSTYPKNGALGCSRTANIYIKFSQNIKASTYWSKIYVKNLKTGKIVSISKWISGNTLYIKTSSRRYAYYWYQVYIPAAAVKDYTNHNLSTGYTFKFKTGKY</sequence>
<dbReference type="AlphaFoldDB" id="A0A9E5A0G8"/>
<dbReference type="InterPro" id="IPR032812">
    <property type="entry name" value="SbsA_Ig"/>
</dbReference>
<name>A0A9E5A0G8_9EURY</name>
<keyword evidence="10" id="KW-1185">Reference proteome</keyword>
<dbReference type="EMBL" id="JAPVER010000020">
    <property type="protein sequence ID" value="MCZ3365750.1"/>
    <property type="molecule type" value="Genomic_DNA"/>
</dbReference>
<gene>
    <name evidence="9" type="ORF">O3H54_07620</name>
</gene>
<evidence type="ECO:0000256" key="5">
    <source>
        <dbReference type="ARBA" id="ARBA00022729"/>
    </source>
</evidence>
<dbReference type="InterPro" id="IPR003368">
    <property type="entry name" value="POMP_repeat"/>
</dbReference>
<dbReference type="Gene3D" id="2.160.20.10">
    <property type="entry name" value="Single-stranded right-handed beta-helix, Pectin lyase-like"/>
    <property type="match status" value="1"/>
</dbReference>
<reference evidence="9" key="1">
    <citation type="submission" date="2022-12" db="EMBL/GenBank/DDBJ databases">
        <title>Reclassification of two methanogenic archaea species isolated from the Kolyma lowland permafrost.</title>
        <authorList>
            <person name="Trubitsyn V.E."/>
            <person name="Rivkina E.M."/>
            <person name="Shcherbakova V.A."/>
        </authorList>
    </citation>
    <scope>NUCLEOTIDE SEQUENCE</scope>
    <source>
        <strain evidence="9">M2</strain>
    </source>
</reference>
<dbReference type="Pfam" id="PF13205">
    <property type="entry name" value="Big_5"/>
    <property type="match status" value="1"/>
</dbReference>
<dbReference type="InterPro" id="IPR013783">
    <property type="entry name" value="Ig-like_fold"/>
</dbReference>
<evidence type="ECO:0000313" key="10">
    <source>
        <dbReference type="Proteomes" id="UP001068021"/>
    </source>
</evidence>
<proteinExistence type="predicted"/>
<organism evidence="9 10">
    <name type="scientific">Methanobacterium veterum</name>
    <dbReference type="NCBI Taxonomy" id="408577"/>
    <lineage>
        <taxon>Archaea</taxon>
        <taxon>Methanobacteriati</taxon>
        <taxon>Methanobacteriota</taxon>
        <taxon>Methanomada group</taxon>
        <taxon>Methanobacteria</taxon>
        <taxon>Methanobacteriales</taxon>
        <taxon>Methanobacteriaceae</taxon>
        <taxon>Methanobacterium</taxon>
    </lineage>
</organism>
<evidence type="ECO:0000256" key="2">
    <source>
        <dbReference type="ARBA" id="ARBA00004442"/>
    </source>
</evidence>
<comment type="caution">
    <text evidence="9">The sequence shown here is derived from an EMBL/GenBank/DDBJ whole genome shotgun (WGS) entry which is preliminary data.</text>
</comment>
<dbReference type="SUPFAM" id="SSF51126">
    <property type="entry name" value="Pectin lyase-like"/>
    <property type="match status" value="3"/>
</dbReference>
<accession>A0A9E5A0G8</accession>
<dbReference type="InterPro" id="IPR012334">
    <property type="entry name" value="Pectin_lyas_fold"/>
</dbReference>
<dbReference type="PANTHER" id="PTHR11319">
    <property type="entry name" value="G PROTEIN-COUPLED RECEPTOR-RELATED"/>
    <property type="match status" value="1"/>
</dbReference>
<dbReference type="GO" id="GO:0005576">
    <property type="term" value="C:extracellular region"/>
    <property type="evidence" value="ECO:0007669"/>
    <property type="project" value="UniProtKB-SubCell"/>
</dbReference>
<evidence type="ECO:0000256" key="3">
    <source>
        <dbReference type="ARBA" id="ARBA00004613"/>
    </source>
</evidence>
<keyword evidence="6" id="KW-0472">Membrane</keyword>